<reference evidence="2 3" key="1">
    <citation type="submission" date="2020-01" db="EMBL/GenBank/DDBJ databases">
        <authorList>
            <person name="Kim M.K."/>
        </authorList>
    </citation>
    <scope>NUCLEOTIDE SEQUENCE [LARGE SCALE GENOMIC DNA]</scope>
    <source>
        <strain evidence="2 3">172606-1</strain>
    </source>
</reference>
<dbReference type="Gene3D" id="2.60.40.10">
    <property type="entry name" value="Immunoglobulins"/>
    <property type="match status" value="1"/>
</dbReference>
<dbReference type="AlphaFoldDB" id="A0A6C0GDJ1"/>
<organism evidence="2 3">
    <name type="scientific">Rhodocytophaga rosea</name>
    <dbReference type="NCBI Taxonomy" id="2704465"/>
    <lineage>
        <taxon>Bacteria</taxon>
        <taxon>Pseudomonadati</taxon>
        <taxon>Bacteroidota</taxon>
        <taxon>Cytophagia</taxon>
        <taxon>Cytophagales</taxon>
        <taxon>Rhodocytophagaceae</taxon>
        <taxon>Rhodocytophaga</taxon>
    </lineage>
</organism>
<evidence type="ECO:0000313" key="3">
    <source>
        <dbReference type="Proteomes" id="UP000480178"/>
    </source>
</evidence>
<feature type="domain" description="Pesticidal crystal protein Cry22Aa Ig-like" evidence="1">
    <location>
        <begin position="27"/>
        <end position="95"/>
    </location>
</feature>
<dbReference type="Proteomes" id="UP000480178">
    <property type="component" value="Chromosome"/>
</dbReference>
<dbReference type="InterPro" id="IPR013783">
    <property type="entry name" value="Ig-like_fold"/>
</dbReference>
<dbReference type="RefSeq" id="WP_162442060.1">
    <property type="nucleotide sequence ID" value="NZ_CP048222.1"/>
</dbReference>
<evidence type="ECO:0000259" key="1">
    <source>
        <dbReference type="Pfam" id="PF16403"/>
    </source>
</evidence>
<accession>A0A6C0GDJ1</accession>
<proteinExistence type="predicted"/>
<keyword evidence="3" id="KW-1185">Reference proteome</keyword>
<gene>
    <name evidence="2" type="ORF">GXP67_04535</name>
</gene>
<dbReference type="InterPro" id="IPR032179">
    <property type="entry name" value="Cry22Aa_Ig-like"/>
</dbReference>
<dbReference type="Pfam" id="PF16403">
    <property type="entry name" value="Bact_surface_Ig-like"/>
    <property type="match status" value="1"/>
</dbReference>
<evidence type="ECO:0000313" key="2">
    <source>
        <dbReference type="EMBL" id="QHT65987.1"/>
    </source>
</evidence>
<protein>
    <submittedName>
        <fullName evidence="2">DUF5011 domain-containing protein</fullName>
    </submittedName>
</protein>
<name>A0A6C0GDJ1_9BACT</name>
<dbReference type="EMBL" id="CP048222">
    <property type="protein sequence ID" value="QHT65987.1"/>
    <property type="molecule type" value="Genomic_DNA"/>
</dbReference>
<sequence length="213" mass="22943">MLVTLFWSCEKELDTEGLSRITTFADIQVTGDELAIVTLGQPYTDPGATAVENGKSVTVTTEGEVDVNTAGIYTITYSATNSDGFPNEASRLVAVLPPLPDEVKNMDLSGQYVRTGNFATVEKLADGLYYMTNVGGLAAPSPIVGVYFLHTGPTTIDVPHQPTSVGGLQCLSETLSPDGNSFSWRVVEDQLTYFNASSIRAFSKVKQPTIRYE</sequence>
<dbReference type="KEGG" id="rhoz:GXP67_04535"/>